<evidence type="ECO:0000313" key="3">
    <source>
        <dbReference type="Proteomes" id="UP000326912"/>
    </source>
</evidence>
<protein>
    <recommendedName>
        <fullName evidence="4">NACHT domain-containing protein</fullName>
    </recommendedName>
</protein>
<sequence length="1053" mass="117646">MQDDAQQPGKNTANLLMTTFTEGLRDLPTDAVTRVKNFLLEYLGHPQQPVPFGGRSRDFASLDGWLEDTQAEPYLLIAAPAGRGKSALLLRWCQHLITHQSLAIAYFPVSIRFRTNLAGTTFPALTALLASLHGEHIPDDPNVSEEVWRGLLAAYLVRPLPAGKRLLLVLDGVDEAADWSADAHLFPQNPPPGLRIVISARSLANDHGNQTWLQRLGWEREGFARTLELSPLDRSGVANVLLQMGFPLDLLSQRNEMISELYRLSEGDPLLVRLYVDELWKRGEQTIQFTTTDLRSIQPGLTGYFELWWKDQRQLWGADAPQREEAIQTMLDLLACALGPLSKKDLISLTAGQENFSAAELELHLAPLARFVTGDGIHQGYVFSHPRLGNYFYEERLNPTERQAIEQRFLRWGEQTLLALNADQLAPRAASPYIIQYYGVHLVRSQATTETLLALVSHGWQQAWETLDRAQAGFLADVERARKAAEQADKAAMACSEVLPFLGAEIRCLLCQVSVNSRTNSISPRLMSEAVKTGIWTPAQGLACIRLLHELAPRAVELVGLAAFVQEPLRTDILHEALDTAMAIKDDYLRFDALLALAHGLPEELLAHILDSIQDFEDEADRGGMLAEIAPFISPYPGLLERFMLMVQAIEEEEYQSLAFTGLAATPLPTGQQANLLATIQSLQEERYRIQALLALVPHLPEEALQQVAQQTDSIQDGLLRMRLLAELALYLPAPEVLQETLKLEREIEDRDYRVELLVKLAPLLQVDTLQYALDEINYLWDERARASALAALTPSMPDELLPDLLQAILKLKSEEERTNILLPLLPRLSHDLLEKVLACAHLTWDEGCRATLLAQLGTAMPESLLPQLLEAILTIKDPGYRVWVLAELEAPLQDNLATSAFNLPATFQAMSGREERLQTFLAIAPRLSNTALARLFEFMLTEIFYFAWHSRSEEEQTHILTKLGGRLPSDQLPRALETVQSFVNEADQAQVLQVLAPQLHGPLLSAALAIVRNMQEPEKRAQVLEALVATLPAEQKKRSHTRNDPGAPDHQR</sequence>
<dbReference type="RefSeq" id="WP_151758319.1">
    <property type="nucleotide sequence ID" value="NZ_BKZW01000002.1"/>
</dbReference>
<proteinExistence type="predicted"/>
<comment type="caution">
    <text evidence="2">The sequence shown here is derived from an EMBL/GenBank/DDBJ whole genome shotgun (WGS) entry which is preliminary data.</text>
</comment>
<gene>
    <name evidence="2" type="ORF">KDW_47630</name>
</gene>
<dbReference type="InterPro" id="IPR027417">
    <property type="entry name" value="P-loop_NTPase"/>
</dbReference>
<organism evidence="2 3">
    <name type="scientific">Dictyobacter vulcani</name>
    <dbReference type="NCBI Taxonomy" id="2607529"/>
    <lineage>
        <taxon>Bacteria</taxon>
        <taxon>Bacillati</taxon>
        <taxon>Chloroflexota</taxon>
        <taxon>Ktedonobacteria</taxon>
        <taxon>Ktedonobacterales</taxon>
        <taxon>Dictyobacteraceae</taxon>
        <taxon>Dictyobacter</taxon>
    </lineage>
</organism>
<dbReference type="AlphaFoldDB" id="A0A5J4KVV0"/>
<keyword evidence="3" id="KW-1185">Reference proteome</keyword>
<feature type="compositionally biased region" description="Basic and acidic residues" evidence="1">
    <location>
        <begin position="1042"/>
        <end position="1053"/>
    </location>
</feature>
<feature type="region of interest" description="Disordered" evidence="1">
    <location>
        <begin position="1033"/>
        <end position="1053"/>
    </location>
</feature>
<name>A0A5J4KVV0_9CHLR</name>
<dbReference type="Proteomes" id="UP000326912">
    <property type="component" value="Unassembled WGS sequence"/>
</dbReference>
<evidence type="ECO:0008006" key="4">
    <source>
        <dbReference type="Google" id="ProtNLM"/>
    </source>
</evidence>
<accession>A0A5J4KVV0</accession>
<dbReference type="SUPFAM" id="SSF52540">
    <property type="entry name" value="P-loop containing nucleoside triphosphate hydrolases"/>
    <property type="match status" value="1"/>
</dbReference>
<dbReference type="EMBL" id="BKZW01000002">
    <property type="protein sequence ID" value="GER90601.1"/>
    <property type="molecule type" value="Genomic_DNA"/>
</dbReference>
<reference evidence="2 3" key="1">
    <citation type="submission" date="2019-10" db="EMBL/GenBank/DDBJ databases">
        <title>Dictyobacter vulcani sp. nov., within the class Ktedonobacteria, isolated from soil of volcanic Mt. Zao.</title>
        <authorList>
            <person name="Zheng Y."/>
            <person name="Wang C.M."/>
            <person name="Sakai Y."/>
            <person name="Abe K."/>
            <person name="Yokota A."/>
            <person name="Yabe S."/>
        </authorList>
    </citation>
    <scope>NUCLEOTIDE SEQUENCE [LARGE SCALE GENOMIC DNA]</scope>
    <source>
        <strain evidence="2 3">W12</strain>
    </source>
</reference>
<dbReference type="Gene3D" id="3.40.50.300">
    <property type="entry name" value="P-loop containing nucleotide triphosphate hydrolases"/>
    <property type="match status" value="1"/>
</dbReference>
<evidence type="ECO:0000256" key="1">
    <source>
        <dbReference type="SAM" id="MobiDB-lite"/>
    </source>
</evidence>
<evidence type="ECO:0000313" key="2">
    <source>
        <dbReference type="EMBL" id="GER90601.1"/>
    </source>
</evidence>